<evidence type="ECO:0000313" key="3">
    <source>
        <dbReference type="Proteomes" id="UP000323824"/>
    </source>
</evidence>
<proteinExistence type="predicted"/>
<dbReference type="RefSeq" id="WP_149567201.1">
    <property type="nucleotide sequence ID" value="NZ_CP035807.1"/>
</dbReference>
<dbReference type="AlphaFoldDB" id="A0A5C1QBA6"/>
<reference evidence="2 3" key="1">
    <citation type="submission" date="2019-02" db="EMBL/GenBank/DDBJ databases">
        <authorList>
            <person name="Fomenkov A."/>
            <person name="Dubinina G."/>
            <person name="Grabovich M."/>
            <person name="Vincze T."/>
            <person name="Roberts R.J."/>
        </authorList>
    </citation>
    <scope>NUCLEOTIDE SEQUENCE [LARGE SCALE GENOMIC DNA]</scope>
    <source>
        <strain evidence="2 3">P</strain>
    </source>
</reference>
<reference evidence="2 3" key="2">
    <citation type="submission" date="2019-09" db="EMBL/GenBank/DDBJ databases">
        <title>Complete Genome Sequence and Methylome Analysis of free living Spirochaetas.</title>
        <authorList>
            <person name="Leshcheva N."/>
            <person name="Mikheeva N."/>
        </authorList>
    </citation>
    <scope>NUCLEOTIDE SEQUENCE [LARGE SCALE GENOMIC DNA]</scope>
    <source>
        <strain evidence="2 3">P</strain>
    </source>
</reference>
<name>A0A5C1QBA6_9SPIO</name>
<dbReference type="Proteomes" id="UP000323824">
    <property type="component" value="Chromosome"/>
</dbReference>
<feature type="chain" id="PRO_5023039404" evidence="1">
    <location>
        <begin position="19"/>
        <end position="277"/>
    </location>
</feature>
<keyword evidence="1" id="KW-0732">Signal</keyword>
<evidence type="ECO:0000313" key="2">
    <source>
        <dbReference type="EMBL" id="QEN03944.1"/>
    </source>
</evidence>
<sequence>MKKIVVLFLFFSSSFLFSDIYNDVEWNKKVNWEDNNIEIRVKTPLDKSSGTLAAARIKSENWVHENQTNIFFKNILDVQINSLEDVSTIINRDPSIYYKLDELVEKVEPYQKNLTTNLEYLESIYLLPLYPDFVSVFYNQSQFVKIPKKLDHIDYGQFTGLIIYVPPTLPLYGKNSDGSLKKVLFPRIFDEDMNLILDYTKVDPEYMKKWGMVIYGESFNEELYQSRIGITPLRIIARGLFGKSNSDIIISKEEANKLIGTDGNLKIITQSRILILN</sequence>
<evidence type="ECO:0000256" key="1">
    <source>
        <dbReference type="SAM" id="SignalP"/>
    </source>
</evidence>
<keyword evidence="3" id="KW-1185">Reference proteome</keyword>
<dbReference type="OrthoDB" id="350230at2"/>
<dbReference type="EMBL" id="CP035807">
    <property type="protein sequence ID" value="QEN03944.1"/>
    <property type="molecule type" value="Genomic_DNA"/>
</dbReference>
<gene>
    <name evidence="2" type="ORF">EW093_04255</name>
</gene>
<organism evidence="2 3">
    <name type="scientific">Thiospirochaeta perfilievii</name>
    <dbReference type="NCBI Taxonomy" id="252967"/>
    <lineage>
        <taxon>Bacteria</taxon>
        <taxon>Pseudomonadati</taxon>
        <taxon>Spirochaetota</taxon>
        <taxon>Spirochaetia</taxon>
        <taxon>Spirochaetales</taxon>
        <taxon>Spirochaetaceae</taxon>
        <taxon>Thiospirochaeta</taxon>
    </lineage>
</organism>
<accession>A0A5C1QBA6</accession>
<protein>
    <submittedName>
        <fullName evidence="2">Uncharacterized protein</fullName>
    </submittedName>
</protein>
<dbReference type="KEGG" id="sper:EW093_04255"/>
<feature type="signal peptide" evidence="1">
    <location>
        <begin position="1"/>
        <end position="18"/>
    </location>
</feature>